<evidence type="ECO:0000313" key="2">
    <source>
        <dbReference type="Proteomes" id="UP000068016"/>
    </source>
</evidence>
<accession>A0A108F2R1</accession>
<sequence>MLVATHAYADCAVVVSPAQMDLGRLSYSTLAPTDAQGLKKVGQRTATLTVTCTTNQPALKLAFSGLQAIPDKSYAAWGQGGAMKLTVGSAAVEGMPVNIAIEGLNSGQYAPSVELNHDAVVMFDTSRVPVDRRKTYALQVQFSAALSAQTRVTSEQRFDGQYNVQVVGAQ</sequence>
<name>A0A108F2R1_9BURK</name>
<evidence type="ECO:0000313" key="1">
    <source>
        <dbReference type="EMBL" id="KWN22001.1"/>
    </source>
</evidence>
<dbReference type="AlphaFoldDB" id="A0A108F2R1"/>
<protein>
    <recommendedName>
        <fullName evidence="3">Spore coat protein U domain-containing protein</fullName>
    </recommendedName>
</protein>
<gene>
    <name evidence="1" type="ORF">WT83_04835</name>
</gene>
<proteinExistence type="predicted"/>
<organism evidence="1 2">
    <name type="scientific">Burkholderia territorii</name>
    <dbReference type="NCBI Taxonomy" id="1503055"/>
    <lineage>
        <taxon>Bacteria</taxon>
        <taxon>Pseudomonadati</taxon>
        <taxon>Pseudomonadota</taxon>
        <taxon>Betaproteobacteria</taxon>
        <taxon>Burkholderiales</taxon>
        <taxon>Burkholderiaceae</taxon>
        <taxon>Burkholderia</taxon>
        <taxon>Burkholderia cepacia complex</taxon>
    </lineage>
</organism>
<evidence type="ECO:0008006" key="3">
    <source>
        <dbReference type="Google" id="ProtNLM"/>
    </source>
</evidence>
<reference evidence="1 2" key="1">
    <citation type="submission" date="2015-11" db="EMBL/GenBank/DDBJ databases">
        <title>Expanding the genomic diversity of Burkholderia species for the development of highly accurate diagnostics.</title>
        <authorList>
            <person name="Sahl J."/>
            <person name="Keim P."/>
            <person name="Wagner D."/>
        </authorList>
    </citation>
    <scope>NUCLEOTIDE SEQUENCE [LARGE SCALE GENOMIC DNA]</scope>
    <source>
        <strain evidence="1 2">MSMB793WGS</strain>
    </source>
</reference>
<comment type="caution">
    <text evidence="1">The sequence shown here is derived from an EMBL/GenBank/DDBJ whole genome shotgun (WGS) entry which is preliminary data.</text>
</comment>
<dbReference type="EMBL" id="LPLZ01000017">
    <property type="protein sequence ID" value="KWN22001.1"/>
    <property type="molecule type" value="Genomic_DNA"/>
</dbReference>
<dbReference type="Proteomes" id="UP000068016">
    <property type="component" value="Unassembled WGS sequence"/>
</dbReference>